<comment type="subcellular location">
    <subcellularLocation>
        <location evidence="3">Cytoplasm</location>
    </subcellularLocation>
</comment>
<comment type="PTM">
    <text evidence="3">4'-phosphopantetheine is transferred from CoA to a specific serine of apo-ACP by AcpS. This modification is essential for activity because fatty acids are bound in thioester linkage to the sulfhydryl of the prosthetic group.</text>
</comment>
<dbReference type="InterPro" id="IPR003231">
    <property type="entry name" value="ACP"/>
</dbReference>
<accession>A0ABS1IPV4</accession>
<evidence type="ECO:0000256" key="3">
    <source>
        <dbReference type="HAMAP-Rule" id="MF_01217"/>
    </source>
</evidence>
<comment type="function">
    <text evidence="3">Carrier of the growing fatty acid chain in fatty acid biosynthesis.</text>
</comment>
<keyword evidence="6" id="KW-1185">Reference proteome</keyword>
<keyword evidence="3" id="KW-0444">Lipid biosynthesis</keyword>
<proteinExistence type="inferred from homology"/>
<evidence type="ECO:0000256" key="1">
    <source>
        <dbReference type="ARBA" id="ARBA00022450"/>
    </source>
</evidence>
<keyword evidence="2 3" id="KW-0597">Phosphoprotein</keyword>
<evidence type="ECO:0000313" key="5">
    <source>
        <dbReference type="EMBL" id="MBK5143769.1"/>
    </source>
</evidence>
<reference evidence="5 6" key="1">
    <citation type="submission" date="2020-11" db="EMBL/GenBank/DDBJ databases">
        <title>Insectihabitans protaetiae gen. nov. sp. nov. and Insectihabitans allomyrinae sp. nov., isolated from larvae of Protaetia brevitarsis seulensis and Allomyrina dichotoma, respectively.</title>
        <authorList>
            <person name="Lee S.D."/>
            <person name="Byeon Y.-S."/>
            <person name="Kim S.-M."/>
            <person name="Yang H.L."/>
            <person name="Kim I.S."/>
        </authorList>
    </citation>
    <scope>NUCLEOTIDE SEQUENCE [LARGE SCALE GENOMIC DNA]</scope>
    <source>
        <strain evidence="5 6">BWR-B9</strain>
    </source>
</reference>
<feature type="domain" description="Carrier" evidence="4">
    <location>
        <begin position="4"/>
        <end position="79"/>
    </location>
</feature>
<dbReference type="HAMAP" id="MF_01217">
    <property type="entry name" value="Acyl_carrier"/>
    <property type="match status" value="1"/>
</dbReference>
<keyword evidence="3" id="KW-0276">Fatty acid metabolism</keyword>
<organism evidence="5 6">
    <name type="scientific">Limnobaculum allomyrinae</name>
    <dbReference type="NCBI Taxonomy" id="2791986"/>
    <lineage>
        <taxon>Bacteria</taxon>
        <taxon>Pseudomonadati</taxon>
        <taxon>Pseudomonadota</taxon>
        <taxon>Gammaproteobacteria</taxon>
        <taxon>Enterobacterales</taxon>
        <taxon>Budviciaceae</taxon>
        <taxon>Limnobaculum</taxon>
    </lineage>
</organism>
<name>A0ABS1IPV4_9GAMM</name>
<feature type="modified residue" description="O-(pantetheine 4'-phosphoryl)serine" evidence="3">
    <location>
        <position position="39"/>
    </location>
</feature>
<evidence type="ECO:0000256" key="2">
    <source>
        <dbReference type="ARBA" id="ARBA00022553"/>
    </source>
</evidence>
<evidence type="ECO:0000259" key="4">
    <source>
        <dbReference type="PROSITE" id="PS50075"/>
    </source>
</evidence>
<dbReference type="Pfam" id="PF00550">
    <property type="entry name" value="PP-binding"/>
    <property type="match status" value="1"/>
</dbReference>
<dbReference type="Proteomes" id="UP001296921">
    <property type="component" value="Unassembled WGS sequence"/>
</dbReference>
<keyword evidence="1 3" id="KW-0596">Phosphopantetheine</keyword>
<dbReference type="EMBL" id="JADRCR010000003">
    <property type="protein sequence ID" value="MBK5143769.1"/>
    <property type="molecule type" value="Genomic_DNA"/>
</dbReference>
<comment type="similarity">
    <text evidence="3">Belongs to the acyl carrier protein (ACP) family.</text>
</comment>
<sequence>MDKQQILNEIQTIMVKLFELDADDIKLDAKLYEDLELDSIDAVDLVVHLQKMTGKKINPEVFKSVRTVEDVVNAIDQLLKAQ</sequence>
<dbReference type="NCBIfam" id="NF003757">
    <property type="entry name" value="PRK05350.1"/>
    <property type="match status" value="1"/>
</dbReference>
<dbReference type="InterPro" id="IPR009081">
    <property type="entry name" value="PP-bd_ACP"/>
</dbReference>
<comment type="caution">
    <text evidence="5">The sequence shown here is derived from an EMBL/GenBank/DDBJ whole genome shotgun (WGS) entry which is preliminary data.</text>
</comment>
<evidence type="ECO:0000313" key="6">
    <source>
        <dbReference type="Proteomes" id="UP001296921"/>
    </source>
</evidence>
<keyword evidence="3" id="KW-0963">Cytoplasm</keyword>
<protein>
    <recommendedName>
        <fullName evidence="3">Acyl carrier protein</fullName>
        <shortName evidence="3">ACP</shortName>
    </recommendedName>
</protein>
<comment type="pathway">
    <text evidence="3">Lipid metabolism; fatty acid biosynthesis.</text>
</comment>
<dbReference type="PROSITE" id="PS50075">
    <property type="entry name" value="CARRIER"/>
    <property type="match status" value="1"/>
</dbReference>
<gene>
    <name evidence="3" type="primary">acpP</name>
    <name evidence="5" type="ORF">I2494_08575</name>
</gene>
<keyword evidence="3" id="KW-0443">Lipid metabolism</keyword>
<keyword evidence="3" id="KW-0275">Fatty acid biosynthesis</keyword>
<dbReference type="RefSeq" id="WP_218468282.1">
    <property type="nucleotide sequence ID" value="NZ_JADRCR010000003.1"/>
</dbReference>